<dbReference type="OrthoDB" id="1093280at2"/>
<dbReference type="EMBL" id="FQVD01000005">
    <property type="protein sequence ID" value="SHE70537.1"/>
    <property type="molecule type" value="Genomic_DNA"/>
</dbReference>
<dbReference type="Pfam" id="PF17145">
    <property type="entry name" value="DUF5119"/>
    <property type="match status" value="1"/>
</dbReference>
<evidence type="ECO:0000313" key="2">
    <source>
        <dbReference type="Proteomes" id="UP000184436"/>
    </source>
</evidence>
<evidence type="ECO:0008006" key="3">
    <source>
        <dbReference type="Google" id="ProtNLM"/>
    </source>
</evidence>
<keyword evidence="2" id="KW-1185">Reference proteome</keyword>
<accession>A0A1M4VNX4</accession>
<dbReference type="AlphaFoldDB" id="A0A1M4VNX4"/>
<proteinExistence type="predicted"/>
<dbReference type="STRING" id="871325.SAMN05444349_10557"/>
<organism evidence="1 2">
    <name type="scientific">Bacteroides faecichinchillae</name>
    <dbReference type="NCBI Taxonomy" id="871325"/>
    <lineage>
        <taxon>Bacteria</taxon>
        <taxon>Pseudomonadati</taxon>
        <taxon>Bacteroidota</taxon>
        <taxon>Bacteroidia</taxon>
        <taxon>Bacteroidales</taxon>
        <taxon>Bacteroidaceae</taxon>
        <taxon>Bacteroides</taxon>
    </lineage>
</organism>
<dbReference type="InterPro" id="IPR033410">
    <property type="entry name" value="DUF5119"/>
</dbReference>
<evidence type="ECO:0000313" key="1">
    <source>
        <dbReference type="EMBL" id="SHE70537.1"/>
    </source>
</evidence>
<gene>
    <name evidence="1" type="ORF">SAMN05444349_10557</name>
</gene>
<dbReference type="Proteomes" id="UP000184436">
    <property type="component" value="Unassembled WGS sequence"/>
</dbReference>
<dbReference type="RefSeq" id="WP_025073807.1">
    <property type="nucleotide sequence ID" value="NZ_FQVD01000005.1"/>
</dbReference>
<protein>
    <recommendedName>
        <fullName evidence="3">DUF5119 domain-containing protein</fullName>
    </recommendedName>
</protein>
<sequence length="311" mass="35304">MGWKNKITIILAVIFQLCVVSCIRDNELCDECEKKETVDVVITGLLPDSLATFEDLNMRTVSLFFYPSFGKSSFSETLPGENGKISLPCDFYSLLIYTSDFFELDANYYRGMEYPETAESYVRQQTENGIIYVDEPDPLFSSYVENYNPEESFEKLSVTLRPRVFTYRFKIAVEGIQYLQSATATVTGMYTSAFLMDGHHREDEEGAMNVVLKKTEVNPEKNEGYLYGEFRSFGPHQRKDVKHHISIALTNDETKVVELDDLTTPIKSLTRGGEFVIKQKIVIKDNGGSEQGSDFNPGVVDWEDIEIPVPA</sequence>
<name>A0A1M4VNX4_9BACE</name>
<reference evidence="1 2" key="1">
    <citation type="submission" date="2016-11" db="EMBL/GenBank/DDBJ databases">
        <authorList>
            <person name="Jaros S."/>
            <person name="Januszkiewicz K."/>
            <person name="Wedrychowicz H."/>
        </authorList>
    </citation>
    <scope>NUCLEOTIDE SEQUENCE [LARGE SCALE GENOMIC DNA]</scope>
    <source>
        <strain evidence="1 2">DSM 26883</strain>
    </source>
</reference>